<keyword evidence="2" id="KW-1185">Reference proteome</keyword>
<dbReference type="EMBL" id="JH603170">
    <property type="protein sequence ID" value="EIC20938.1"/>
    <property type="molecule type" value="Genomic_DNA"/>
</dbReference>
<dbReference type="Proteomes" id="UP000002964">
    <property type="component" value="Unassembled WGS sequence"/>
</dbReference>
<protein>
    <submittedName>
        <fullName evidence="1">Uncharacterized protein</fullName>
    </submittedName>
</protein>
<accession>H8Z7K8</accession>
<organism evidence="1 2">
    <name type="scientific">Thiorhodovibrio frisius</name>
    <dbReference type="NCBI Taxonomy" id="631362"/>
    <lineage>
        <taxon>Bacteria</taxon>
        <taxon>Pseudomonadati</taxon>
        <taxon>Pseudomonadota</taxon>
        <taxon>Gammaproteobacteria</taxon>
        <taxon>Chromatiales</taxon>
        <taxon>Chromatiaceae</taxon>
        <taxon>Thiorhodovibrio</taxon>
    </lineage>
</organism>
<evidence type="ECO:0000313" key="2">
    <source>
        <dbReference type="Proteomes" id="UP000002964"/>
    </source>
</evidence>
<evidence type="ECO:0000313" key="1">
    <source>
        <dbReference type="EMBL" id="EIC20938.1"/>
    </source>
</evidence>
<reference evidence="1 2" key="2">
    <citation type="submission" date="2011-11" db="EMBL/GenBank/DDBJ databases">
        <authorList>
            <consortium name="US DOE Joint Genome Institute"/>
            <person name="Lucas S."/>
            <person name="Han J."/>
            <person name="Lapidus A."/>
            <person name="Cheng J.-F."/>
            <person name="Goodwin L."/>
            <person name="Pitluck S."/>
            <person name="Peters L."/>
            <person name="Ovchinnikova G."/>
            <person name="Zhang X."/>
            <person name="Detter J.C."/>
            <person name="Han C."/>
            <person name="Tapia R."/>
            <person name="Land M."/>
            <person name="Hauser L."/>
            <person name="Kyrpides N."/>
            <person name="Ivanova N."/>
            <person name="Pagani I."/>
            <person name="Vogl K."/>
            <person name="Liu Z."/>
            <person name="Overmann J."/>
            <person name="Frigaard N.-U."/>
            <person name="Bryant D."/>
            <person name="Woyke T."/>
        </authorList>
    </citation>
    <scope>NUCLEOTIDE SEQUENCE [LARGE SCALE GENOMIC DNA]</scope>
    <source>
        <strain evidence="1 2">970</strain>
    </source>
</reference>
<name>H8Z7K8_9GAMM</name>
<dbReference type="HOGENOM" id="CLU_2940406_0_0_6"/>
<gene>
    <name evidence="1" type="ORF">Thi970DRAFT_04617</name>
</gene>
<reference evidence="2" key="1">
    <citation type="submission" date="2011-06" db="EMBL/GenBank/DDBJ databases">
        <authorList>
            <consortium name="US DOE Joint Genome Institute (JGI-PGF)"/>
            <person name="Lucas S."/>
            <person name="Han J."/>
            <person name="Lapidus A."/>
            <person name="Cheng J.-F."/>
            <person name="Goodwin L."/>
            <person name="Pitluck S."/>
            <person name="Peters L."/>
            <person name="Land M.L."/>
            <person name="Hauser L."/>
            <person name="Vogl K."/>
            <person name="Liu Z."/>
            <person name="Overmann J."/>
            <person name="Frigaard N.-U."/>
            <person name="Bryant D.A."/>
            <person name="Woyke T.J."/>
        </authorList>
    </citation>
    <scope>NUCLEOTIDE SEQUENCE [LARGE SCALE GENOMIC DNA]</scope>
    <source>
        <strain evidence="2">970</strain>
    </source>
</reference>
<sequence length="60" mass="6733">MAGDCWLSLKLPCCKYLGLCQHRPESQILEELVSVGDLSVIYKSQWQLANPHQLAFGADQ</sequence>
<dbReference type="AlphaFoldDB" id="H8Z7K8"/>
<dbReference type="STRING" id="631362.Thi970DRAFT_04617"/>
<proteinExistence type="predicted"/>